<dbReference type="STRING" id="490829.SAMN05421850_101229"/>
<dbReference type="InterPro" id="IPR050557">
    <property type="entry name" value="RTX_toxin/Mannuronan_C5-epim"/>
</dbReference>
<dbReference type="GO" id="GO:0005576">
    <property type="term" value="C:extracellular region"/>
    <property type="evidence" value="ECO:0007669"/>
    <property type="project" value="UniProtKB-SubCell"/>
</dbReference>
<gene>
    <name evidence="4" type="ORF">SAMN05421850_101229</name>
</gene>
<keyword evidence="2" id="KW-0964">Secreted</keyword>
<evidence type="ECO:0000256" key="3">
    <source>
        <dbReference type="SAM" id="MobiDB-lite"/>
    </source>
</evidence>
<sequence>MVEIILLSLLGWGAVGALLVEVFDDDEDDDTPDTPGDEQPVEEVSPPPSDQSDLVTGTSDADRIPAGEGDDTVLGGAGDDTLLGEDGEDVLLGQDGNDSLDGGADADTLVGGPGDDMAFGRTGNDLILGEDGDDGLFGAQGEDLLVGGDGADTMVGGVGDDILVGVDLGIDNLLESLDSPADASGEEASLSVPDLFDPQSDEGDTMAGGYGDDTILVGSADQATGDEGDDTFLLGDWIDTTEPALITDYEDGADLIAISHDPALADPEVTIGTNAAGAALVSLNGQLLAEVAGAGATLAPEDIVLIAREPTMATG</sequence>
<reference evidence="4 5" key="1">
    <citation type="submission" date="2016-10" db="EMBL/GenBank/DDBJ databases">
        <authorList>
            <person name="de Groot N.N."/>
        </authorList>
    </citation>
    <scope>NUCLEOTIDE SEQUENCE [LARGE SCALE GENOMIC DNA]</scope>
    <source>
        <strain evidence="4 5">DSM 28010</strain>
    </source>
</reference>
<dbReference type="PANTHER" id="PTHR38340">
    <property type="entry name" value="S-LAYER PROTEIN"/>
    <property type="match status" value="1"/>
</dbReference>
<feature type="region of interest" description="Disordered" evidence="3">
    <location>
        <begin position="25"/>
        <end position="106"/>
    </location>
</feature>
<dbReference type="InterPro" id="IPR011049">
    <property type="entry name" value="Serralysin-like_metalloprot_C"/>
</dbReference>
<evidence type="ECO:0000256" key="1">
    <source>
        <dbReference type="ARBA" id="ARBA00004613"/>
    </source>
</evidence>
<feature type="compositionally biased region" description="Acidic residues" evidence="3">
    <location>
        <begin position="25"/>
        <end position="41"/>
    </location>
</feature>
<dbReference type="InterPro" id="IPR018511">
    <property type="entry name" value="Hemolysin-typ_Ca-bd_CS"/>
</dbReference>
<dbReference type="Pfam" id="PF00353">
    <property type="entry name" value="HemolysinCabind"/>
    <property type="match status" value="3"/>
</dbReference>
<dbReference type="Proteomes" id="UP000199340">
    <property type="component" value="Unassembled WGS sequence"/>
</dbReference>
<dbReference type="PRINTS" id="PR00313">
    <property type="entry name" value="CABNDNGRPT"/>
</dbReference>
<name>A0A1G8GUD8_9RHOB</name>
<evidence type="ECO:0000313" key="4">
    <source>
        <dbReference type="EMBL" id="SDH98007.1"/>
    </source>
</evidence>
<dbReference type="EMBL" id="FNEB01000001">
    <property type="protein sequence ID" value="SDH98007.1"/>
    <property type="molecule type" value="Genomic_DNA"/>
</dbReference>
<comment type="subcellular location">
    <subcellularLocation>
        <location evidence="1">Secreted</location>
    </subcellularLocation>
</comment>
<dbReference type="SUPFAM" id="SSF51120">
    <property type="entry name" value="beta-Roll"/>
    <property type="match status" value="3"/>
</dbReference>
<accession>A0A1G8GUD8</accession>
<dbReference type="InterPro" id="IPR001343">
    <property type="entry name" value="Hemolysn_Ca-bd"/>
</dbReference>
<dbReference type="Gene3D" id="2.150.10.10">
    <property type="entry name" value="Serralysin-like metalloprotease, C-terminal"/>
    <property type="match status" value="3"/>
</dbReference>
<dbReference type="AlphaFoldDB" id="A0A1G8GUD8"/>
<evidence type="ECO:0000256" key="2">
    <source>
        <dbReference type="ARBA" id="ARBA00022525"/>
    </source>
</evidence>
<evidence type="ECO:0000313" key="5">
    <source>
        <dbReference type="Proteomes" id="UP000199340"/>
    </source>
</evidence>
<dbReference type="RefSeq" id="WP_175491362.1">
    <property type="nucleotide sequence ID" value="NZ_FNEB01000001.1"/>
</dbReference>
<dbReference type="PROSITE" id="PS00330">
    <property type="entry name" value="HEMOLYSIN_CALCIUM"/>
    <property type="match status" value="1"/>
</dbReference>
<proteinExistence type="predicted"/>
<dbReference type="GO" id="GO:0005509">
    <property type="term" value="F:calcium ion binding"/>
    <property type="evidence" value="ECO:0007669"/>
    <property type="project" value="InterPro"/>
</dbReference>
<keyword evidence="5" id="KW-1185">Reference proteome</keyword>
<organism evidence="4 5">
    <name type="scientific">Lutimaribacter saemankumensis</name>
    <dbReference type="NCBI Taxonomy" id="490829"/>
    <lineage>
        <taxon>Bacteria</taxon>
        <taxon>Pseudomonadati</taxon>
        <taxon>Pseudomonadota</taxon>
        <taxon>Alphaproteobacteria</taxon>
        <taxon>Rhodobacterales</taxon>
        <taxon>Roseobacteraceae</taxon>
        <taxon>Lutimaribacter</taxon>
    </lineage>
</organism>
<protein>
    <submittedName>
        <fullName evidence="4">Hemolysin-type calcium-binding repeat-containing protein</fullName>
    </submittedName>
</protein>
<dbReference type="PANTHER" id="PTHR38340:SF1">
    <property type="entry name" value="S-LAYER PROTEIN"/>
    <property type="match status" value="1"/>
</dbReference>